<protein>
    <recommendedName>
        <fullName evidence="2">Xylanase inhibitor N-terminal domain-containing protein</fullName>
    </recommendedName>
</protein>
<dbReference type="Pfam" id="PF14543">
    <property type="entry name" value="TAXi_N"/>
    <property type="match status" value="1"/>
</dbReference>
<evidence type="ECO:0000313" key="3">
    <source>
        <dbReference type="EMBL" id="RRT36827.1"/>
    </source>
</evidence>
<dbReference type="InterPro" id="IPR032861">
    <property type="entry name" value="TAXi_N"/>
</dbReference>
<gene>
    <name evidence="3" type="ORF">B296_00044088</name>
</gene>
<dbReference type="AlphaFoldDB" id="A0A426XBI5"/>
<dbReference type="SUPFAM" id="SSF50630">
    <property type="entry name" value="Acid proteases"/>
    <property type="match status" value="1"/>
</dbReference>
<name>A0A426XBI5_ENSVE</name>
<comment type="caution">
    <text evidence="3">The sequence shown here is derived from an EMBL/GenBank/DDBJ whole genome shotgun (WGS) entry which is preliminary data.</text>
</comment>
<dbReference type="Gene3D" id="2.40.70.10">
    <property type="entry name" value="Acid Proteases"/>
    <property type="match status" value="1"/>
</dbReference>
<dbReference type="InterPro" id="IPR021109">
    <property type="entry name" value="Peptidase_aspartic_dom_sf"/>
</dbReference>
<evidence type="ECO:0000313" key="4">
    <source>
        <dbReference type="Proteomes" id="UP000287651"/>
    </source>
</evidence>
<reference evidence="3 4" key="1">
    <citation type="journal article" date="2014" name="Agronomy (Basel)">
        <title>A Draft Genome Sequence for Ensete ventricosum, the Drought-Tolerant Tree Against Hunger.</title>
        <authorList>
            <person name="Harrison J."/>
            <person name="Moore K.A."/>
            <person name="Paszkiewicz K."/>
            <person name="Jones T."/>
            <person name="Grant M."/>
            <person name="Ambacheew D."/>
            <person name="Muzemil S."/>
            <person name="Studholme D.J."/>
        </authorList>
    </citation>
    <scope>NUCLEOTIDE SEQUENCE [LARGE SCALE GENOMIC DNA]</scope>
</reference>
<dbReference type="Proteomes" id="UP000287651">
    <property type="component" value="Unassembled WGS sequence"/>
</dbReference>
<accession>A0A426XBI5</accession>
<sequence length="341" mass="37288">MAFSASAFFLYTLSNDSFYDRLPMTTILLRRLPHSSAKTSFYTRLSSSCTITVASAPTSSDTFPTLSVADDGFYTCSPMPAIAHRLLMLCREGTISSFLLSNDGKSPANCRLHVVAASSSSPLQRPLPLAIVISYNFCCFLQPTLPATPLPFPTIAATFCYSLSCPKRRRCCLLYPLSCSSPSAAPVIHFLLKSSSSTRLIGCHNPHCLWIHPWDRLSRCPSCNSTFADGCPTVPCPPYALIYDTDSTVDLLMQETLAFPHRTIPNFMVGCSILSKCQPASVVGFGRGAPSLPSKMGLKCFSSLFCRGLLFLDYRSTTTSSTDEERHHCHRCPLLPSLSSL</sequence>
<proteinExistence type="inferred from homology"/>
<organism evidence="3 4">
    <name type="scientific">Ensete ventricosum</name>
    <name type="common">Abyssinian banana</name>
    <name type="synonym">Musa ensete</name>
    <dbReference type="NCBI Taxonomy" id="4639"/>
    <lineage>
        <taxon>Eukaryota</taxon>
        <taxon>Viridiplantae</taxon>
        <taxon>Streptophyta</taxon>
        <taxon>Embryophyta</taxon>
        <taxon>Tracheophyta</taxon>
        <taxon>Spermatophyta</taxon>
        <taxon>Magnoliopsida</taxon>
        <taxon>Liliopsida</taxon>
        <taxon>Zingiberales</taxon>
        <taxon>Musaceae</taxon>
        <taxon>Ensete</taxon>
    </lineage>
</organism>
<evidence type="ECO:0000259" key="2">
    <source>
        <dbReference type="Pfam" id="PF14543"/>
    </source>
</evidence>
<dbReference type="EMBL" id="AMZH03023088">
    <property type="protein sequence ID" value="RRT36827.1"/>
    <property type="molecule type" value="Genomic_DNA"/>
</dbReference>
<comment type="similarity">
    <text evidence="1">Belongs to the peptidase A1 family.</text>
</comment>
<evidence type="ECO:0000256" key="1">
    <source>
        <dbReference type="ARBA" id="ARBA00007447"/>
    </source>
</evidence>
<feature type="domain" description="Xylanase inhibitor N-terminal" evidence="2">
    <location>
        <begin position="190"/>
        <end position="305"/>
    </location>
</feature>